<keyword evidence="3" id="KW-0808">Transferase</keyword>
<organism evidence="6 7">
    <name type="scientific">Phyllotreta striolata</name>
    <name type="common">Striped flea beetle</name>
    <name type="synonym">Crioceris striolata</name>
    <dbReference type="NCBI Taxonomy" id="444603"/>
    <lineage>
        <taxon>Eukaryota</taxon>
        <taxon>Metazoa</taxon>
        <taxon>Ecdysozoa</taxon>
        <taxon>Arthropoda</taxon>
        <taxon>Hexapoda</taxon>
        <taxon>Insecta</taxon>
        <taxon>Pterygota</taxon>
        <taxon>Neoptera</taxon>
        <taxon>Endopterygota</taxon>
        <taxon>Coleoptera</taxon>
        <taxon>Polyphaga</taxon>
        <taxon>Cucujiformia</taxon>
        <taxon>Chrysomeloidea</taxon>
        <taxon>Chrysomelidae</taxon>
        <taxon>Galerucinae</taxon>
        <taxon>Alticini</taxon>
        <taxon>Phyllotreta</taxon>
    </lineage>
</organism>
<dbReference type="OrthoDB" id="5835829at2759"/>
<proteinExistence type="inferred from homology"/>
<keyword evidence="7" id="KW-1185">Reference proteome</keyword>
<dbReference type="Gene3D" id="3.40.50.2000">
    <property type="entry name" value="Glycogen Phosphorylase B"/>
    <property type="match status" value="1"/>
</dbReference>
<evidence type="ECO:0000256" key="2">
    <source>
        <dbReference type="ARBA" id="ARBA00022676"/>
    </source>
</evidence>
<name>A0A9N9TZQ9_PHYSR</name>
<evidence type="ECO:0000313" key="6">
    <source>
        <dbReference type="EMBL" id="CAG9863738.1"/>
    </source>
</evidence>
<reference evidence="6" key="1">
    <citation type="submission" date="2022-01" db="EMBL/GenBank/DDBJ databases">
        <authorList>
            <person name="King R."/>
        </authorList>
    </citation>
    <scope>NUCLEOTIDE SEQUENCE</scope>
</reference>
<keyword evidence="4" id="KW-0812">Transmembrane</keyword>
<keyword evidence="4" id="KW-1133">Transmembrane helix</keyword>
<dbReference type="PANTHER" id="PTHR48043">
    <property type="entry name" value="EG:EG0003.4 PROTEIN-RELATED"/>
    <property type="match status" value="1"/>
</dbReference>
<dbReference type="GO" id="GO:0008194">
    <property type="term" value="F:UDP-glycosyltransferase activity"/>
    <property type="evidence" value="ECO:0007669"/>
    <property type="project" value="InterPro"/>
</dbReference>
<dbReference type="CDD" id="cd03784">
    <property type="entry name" value="GT1_Gtf-like"/>
    <property type="match status" value="1"/>
</dbReference>
<evidence type="ECO:0008006" key="8">
    <source>
        <dbReference type="Google" id="ProtNLM"/>
    </source>
</evidence>
<accession>A0A9N9TZQ9</accession>
<gene>
    <name evidence="6" type="ORF">PHYEVI_LOCUS10022</name>
</gene>
<evidence type="ECO:0000256" key="1">
    <source>
        <dbReference type="ARBA" id="ARBA00009995"/>
    </source>
</evidence>
<dbReference type="InterPro" id="IPR002213">
    <property type="entry name" value="UDP_glucos_trans"/>
</dbReference>
<keyword evidence="2" id="KW-0328">Glycosyltransferase</keyword>
<feature type="signal peptide" evidence="5">
    <location>
        <begin position="1"/>
        <end position="18"/>
    </location>
</feature>
<sequence length="506" mass="57734">MGALKVVALVAIFGVVNGSKILALFPSPGYSQYILAEKLMGSLAKRGHQVTVISEYEPSEKIDNFVTIKLDKSKDFHNTMDLALWDAKNSFEVTAEFLDISLYYGEVPLKQKQVQDLIKSNSTFDLVIVENFCNEAQLGFGEHFKAPVIVFSSQPMHEWNAHYVGNAKLPSISPNVFTQYTNHMSFFERLHTLLLTAFDILYKELVYFPEQQRFLDEYFPEKMDLRKVIRNVEMLLVFAHPLTTEPSLITSAVVEVGGFHIMPKKLPRGIQTILDGAKNGAILVSLGSNIPCHKLPKEQLDIFLRVFKKLPQRILWKCELDIPNTPNNVFLSKWVPQPDVLAHPNTVAFVTHNGLLSTTEAMYFGVPMISVPVFVDQKINAVRARKLGVAEKVDFINMKEEDFYEAIKKVTQNSNYTNQMKKLSQMFRDQPSSPLDRAINNIEYVLKYRPGKYLRSPALDLWWFQLYMVDVVIFILASAVAVCLLILFVIRKLVCKKKEIIKNKTD</sequence>
<dbReference type="FunFam" id="3.40.50.2000:FF:000021">
    <property type="entry name" value="UDP-glucuronosyltransferase"/>
    <property type="match status" value="1"/>
</dbReference>
<dbReference type="AlphaFoldDB" id="A0A9N9TZQ9"/>
<dbReference type="PANTHER" id="PTHR48043:SF159">
    <property type="entry name" value="EG:EG0003.4 PROTEIN-RELATED"/>
    <property type="match status" value="1"/>
</dbReference>
<dbReference type="SUPFAM" id="SSF53756">
    <property type="entry name" value="UDP-Glycosyltransferase/glycogen phosphorylase"/>
    <property type="match status" value="1"/>
</dbReference>
<evidence type="ECO:0000256" key="4">
    <source>
        <dbReference type="SAM" id="Phobius"/>
    </source>
</evidence>
<keyword evidence="4" id="KW-0472">Membrane</keyword>
<feature type="transmembrane region" description="Helical" evidence="4">
    <location>
        <begin position="462"/>
        <end position="490"/>
    </location>
</feature>
<dbReference type="InterPro" id="IPR050271">
    <property type="entry name" value="UDP-glycosyltransferase"/>
</dbReference>
<evidence type="ECO:0000256" key="3">
    <source>
        <dbReference type="ARBA" id="ARBA00022679"/>
    </source>
</evidence>
<keyword evidence="5" id="KW-0732">Signal</keyword>
<protein>
    <recommendedName>
        <fullName evidence="8">UDP-glucuronosyltransferase</fullName>
    </recommendedName>
</protein>
<dbReference type="Pfam" id="PF00201">
    <property type="entry name" value="UDPGT"/>
    <property type="match status" value="1"/>
</dbReference>
<dbReference type="EMBL" id="OU900100">
    <property type="protein sequence ID" value="CAG9863738.1"/>
    <property type="molecule type" value="Genomic_DNA"/>
</dbReference>
<feature type="chain" id="PRO_5040117758" description="UDP-glucuronosyltransferase" evidence="5">
    <location>
        <begin position="19"/>
        <end position="506"/>
    </location>
</feature>
<dbReference type="Proteomes" id="UP001153712">
    <property type="component" value="Chromosome 7"/>
</dbReference>
<comment type="similarity">
    <text evidence="1">Belongs to the UDP-glycosyltransferase family.</text>
</comment>
<evidence type="ECO:0000256" key="5">
    <source>
        <dbReference type="SAM" id="SignalP"/>
    </source>
</evidence>
<evidence type="ECO:0000313" key="7">
    <source>
        <dbReference type="Proteomes" id="UP001153712"/>
    </source>
</evidence>